<organism evidence="1 2">
    <name type="scientific">Mucor circinelloides f. circinelloides (strain 1006PhL)</name>
    <name type="common">Mucormycosis agent</name>
    <name type="synonym">Calyptromyces circinelloides</name>
    <dbReference type="NCBI Taxonomy" id="1220926"/>
    <lineage>
        <taxon>Eukaryota</taxon>
        <taxon>Fungi</taxon>
        <taxon>Fungi incertae sedis</taxon>
        <taxon>Mucoromycota</taxon>
        <taxon>Mucoromycotina</taxon>
        <taxon>Mucoromycetes</taxon>
        <taxon>Mucorales</taxon>
        <taxon>Mucorineae</taxon>
        <taxon>Mucoraceae</taxon>
        <taxon>Mucor</taxon>
    </lineage>
</organism>
<dbReference type="VEuPathDB" id="FungiDB:HMPREF1544_09277"/>
<reference evidence="2" key="1">
    <citation type="submission" date="2013-05" db="EMBL/GenBank/DDBJ databases">
        <title>The Genome sequence of Mucor circinelloides f. circinelloides 1006PhL.</title>
        <authorList>
            <consortium name="The Broad Institute Genomics Platform"/>
            <person name="Cuomo C."/>
            <person name="Earl A."/>
            <person name="Findley K."/>
            <person name="Lee S.C."/>
            <person name="Walker B."/>
            <person name="Young S."/>
            <person name="Zeng Q."/>
            <person name="Gargeya S."/>
            <person name="Fitzgerald M."/>
            <person name="Haas B."/>
            <person name="Abouelleil A."/>
            <person name="Allen A.W."/>
            <person name="Alvarado L."/>
            <person name="Arachchi H.M."/>
            <person name="Berlin A.M."/>
            <person name="Chapman S.B."/>
            <person name="Gainer-Dewar J."/>
            <person name="Goldberg J."/>
            <person name="Griggs A."/>
            <person name="Gujja S."/>
            <person name="Hansen M."/>
            <person name="Howarth C."/>
            <person name="Imamovic A."/>
            <person name="Ireland A."/>
            <person name="Larimer J."/>
            <person name="McCowan C."/>
            <person name="Murphy C."/>
            <person name="Pearson M."/>
            <person name="Poon T.W."/>
            <person name="Priest M."/>
            <person name="Roberts A."/>
            <person name="Saif S."/>
            <person name="Shea T."/>
            <person name="Sisk P."/>
            <person name="Sykes S."/>
            <person name="Wortman J."/>
            <person name="Nusbaum C."/>
            <person name="Birren B."/>
        </authorList>
    </citation>
    <scope>NUCLEOTIDE SEQUENCE [LARGE SCALE GENOMIC DNA]</scope>
    <source>
        <strain evidence="2">1006PhL</strain>
    </source>
</reference>
<proteinExistence type="predicted"/>
<gene>
    <name evidence="1" type="ORF">HMPREF1544_09277</name>
</gene>
<evidence type="ECO:0000313" key="1">
    <source>
        <dbReference type="EMBL" id="EPB84006.1"/>
    </source>
</evidence>
<dbReference type="OrthoDB" id="2287672at2759"/>
<dbReference type="EMBL" id="KE124052">
    <property type="protein sequence ID" value="EPB84006.1"/>
    <property type="molecule type" value="Genomic_DNA"/>
</dbReference>
<dbReference type="Proteomes" id="UP000014254">
    <property type="component" value="Unassembled WGS sequence"/>
</dbReference>
<keyword evidence="2" id="KW-1185">Reference proteome</keyword>
<accession>S2J1S2</accession>
<sequence>MNVSLMGTILYEDDDLKGQTFLTSKKAMTIIIQQFLLSSGSLIQEQISTDVEFRPLSLYDSRDDGSLLIEAKFANVDYGMKAMQE</sequence>
<protein>
    <submittedName>
        <fullName evidence="1">Uncharacterized protein</fullName>
    </submittedName>
</protein>
<evidence type="ECO:0000313" key="2">
    <source>
        <dbReference type="Proteomes" id="UP000014254"/>
    </source>
</evidence>
<dbReference type="AlphaFoldDB" id="S2J1S2"/>
<name>S2J1S2_MUCC1</name>
<dbReference type="InParanoid" id="S2J1S2"/>